<evidence type="ECO:0000256" key="7">
    <source>
        <dbReference type="ARBA" id="ARBA00022737"/>
    </source>
</evidence>
<feature type="signal peptide" evidence="12">
    <location>
        <begin position="1"/>
        <end position="22"/>
    </location>
</feature>
<dbReference type="Pfam" id="PF23598">
    <property type="entry name" value="LRR_14"/>
    <property type="match status" value="1"/>
</dbReference>
<keyword evidence="8 11" id="KW-1133">Transmembrane helix</keyword>
<evidence type="ECO:0000256" key="11">
    <source>
        <dbReference type="SAM" id="Phobius"/>
    </source>
</evidence>
<dbReference type="EMBL" id="NBSK02000008">
    <property type="protein sequence ID" value="KAJ0189168.1"/>
    <property type="molecule type" value="Genomic_DNA"/>
</dbReference>
<dbReference type="FunFam" id="3.80.10.10:FF:000233">
    <property type="entry name" value="Leucine-rich repeat receptor-like protein kinase TDR"/>
    <property type="match status" value="1"/>
</dbReference>
<feature type="chain" id="PRO_5040246817" description="Leucine-rich repeat-containing N-terminal plant-type domain-containing protein" evidence="12">
    <location>
        <begin position="23"/>
        <end position="1076"/>
    </location>
</feature>
<dbReference type="Pfam" id="PF13855">
    <property type="entry name" value="LRR_8"/>
    <property type="match status" value="1"/>
</dbReference>
<protein>
    <recommendedName>
        <fullName evidence="17">Leucine-rich repeat-containing N-terminal plant-type domain-containing protein</fullName>
    </recommendedName>
</protein>
<evidence type="ECO:0000313" key="15">
    <source>
        <dbReference type="EMBL" id="KAJ0189168.1"/>
    </source>
</evidence>
<evidence type="ECO:0000256" key="1">
    <source>
        <dbReference type="ARBA" id="ARBA00004251"/>
    </source>
</evidence>
<dbReference type="Pfam" id="PF00560">
    <property type="entry name" value="LRR_1"/>
    <property type="match status" value="8"/>
</dbReference>
<dbReference type="Gene3D" id="3.80.10.10">
    <property type="entry name" value="Ribonuclease Inhibitor"/>
    <property type="match status" value="5"/>
</dbReference>
<keyword evidence="3" id="KW-1003">Cell membrane</keyword>
<dbReference type="Pfam" id="PF08263">
    <property type="entry name" value="LRRNT_2"/>
    <property type="match status" value="1"/>
</dbReference>
<accession>A0A9R1ULI4</accession>
<keyword evidence="4" id="KW-0433">Leucine-rich repeat</keyword>
<dbReference type="InterPro" id="IPR032675">
    <property type="entry name" value="LRR_dom_sf"/>
</dbReference>
<evidence type="ECO:0000259" key="14">
    <source>
        <dbReference type="Pfam" id="PF23598"/>
    </source>
</evidence>
<evidence type="ECO:0008006" key="17">
    <source>
        <dbReference type="Google" id="ProtNLM"/>
    </source>
</evidence>
<keyword evidence="6 12" id="KW-0732">Signal</keyword>
<feature type="domain" description="Disease resistance R13L4/SHOC-2-like LRR" evidence="14">
    <location>
        <begin position="394"/>
        <end position="648"/>
    </location>
</feature>
<evidence type="ECO:0000256" key="5">
    <source>
        <dbReference type="ARBA" id="ARBA00022692"/>
    </source>
</evidence>
<dbReference type="GO" id="GO:0009791">
    <property type="term" value="P:post-embryonic development"/>
    <property type="evidence" value="ECO:0007669"/>
    <property type="project" value="UniProtKB-ARBA"/>
</dbReference>
<dbReference type="PRINTS" id="PR00019">
    <property type="entry name" value="LEURICHRPT"/>
</dbReference>
<dbReference type="PROSITE" id="PS51450">
    <property type="entry name" value="LRR"/>
    <property type="match status" value="1"/>
</dbReference>
<evidence type="ECO:0000256" key="10">
    <source>
        <dbReference type="ARBA" id="ARBA00023180"/>
    </source>
</evidence>
<evidence type="ECO:0000313" key="16">
    <source>
        <dbReference type="Proteomes" id="UP000235145"/>
    </source>
</evidence>
<evidence type="ECO:0000259" key="13">
    <source>
        <dbReference type="Pfam" id="PF08263"/>
    </source>
</evidence>
<dbReference type="Proteomes" id="UP000235145">
    <property type="component" value="Unassembled WGS sequence"/>
</dbReference>
<dbReference type="InterPro" id="IPR055414">
    <property type="entry name" value="LRR_R13L4/SHOC2-like"/>
</dbReference>
<evidence type="ECO:0000256" key="6">
    <source>
        <dbReference type="ARBA" id="ARBA00022729"/>
    </source>
</evidence>
<keyword evidence="16" id="KW-1185">Reference proteome</keyword>
<feature type="transmembrane region" description="Helical" evidence="11">
    <location>
        <begin position="1055"/>
        <end position="1073"/>
    </location>
</feature>
<evidence type="ECO:0000256" key="9">
    <source>
        <dbReference type="ARBA" id="ARBA00023136"/>
    </source>
</evidence>
<gene>
    <name evidence="15" type="ORF">LSAT_V11C800451530</name>
</gene>
<dbReference type="FunFam" id="3.80.10.10:FF:000095">
    <property type="entry name" value="LRR receptor-like serine/threonine-protein kinase GSO1"/>
    <property type="match status" value="1"/>
</dbReference>
<dbReference type="InterPro" id="IPR013210">
    <property type="entry name" value="LRR_N_plant-typ"/>
</dbReference>
<dbReference type="InterPro" id="IPR046956">
    <property type="entry name" value="RLP23-like"/>
</dbReference>
<dbReference type="GO" id="GO:0006952">
    <property type="term" value="P:defense response"/>
    <property type="evidence" value="ECO:0007669"/>
    <property type="project" value="UniProtKB-ARBA"/>
</dbReference>
<evidence type="ECO:0000256" key="8">
    <source>
        <dbReference type="ARBA" id="ARBA00022989"/>
    </source>
</evidence>
<dbReference type="GO" id="GO:0051707">
    <property type="term" value="P:response to other organism"/>
    <property type="evidence" value="ECO:0007669"/>
    <property type="project" value="UniProtKB-ARBA"/>
</dbReference>
<dbReference type="AlphaFoldDB" id="A0A9R1ULI4"/>
<keyword evidence="10" id="KW-0325">Glycoprotein</keyword>
<dbReference type="PANTHER" id="PTHR48063">
    <property type="entry name" value="LRR RECEPTOR-LIKE KINASE"/>
    <property type="match status" value="1"/>
</dbReference>
<evidence type="ECO:0000256" key="12">
    <source>
        <dbReference type="SAM" id="SignalP"/>
    </source>
</evidence>
<dbReference type="InterPro" id="IPR001611">
    <property type="entry name" value="Leu-rich_rpt"/>
</dbReference>
<evidence type="ECO:0000256" key="3">
    <source>
        <dbReference type="ARBA" id="ARBA00022475"/>
    </source>
</evidence>
<dbReference type="SUPFAM" id="SSF52058">
    <property type="entry name" value="L domain-like"/>
    <property type="match status" value="3"/>
</dbReference>
<reference evidence="15 16" key="1">
    <citation type="journal article" date="2017" name="Nat. Commun.">
        <title>Genome assembly with in vitro proximity ligation data and whole-genome triplication in lettuce.</title>
        <authorList>
            <person name="Reyes-Chin-Wo S."/>
            <person name="Wang Z."/>
            <person name="Yang X."/>
            <person name="Kozik A."/>
            <person name="Arikit S."/>
            <person name="Song C."/>
            <person name="Xia L."/>
            <person name="Froenicke L."/>
            <person name="Lavelle D.O."/>
            <person name="Truco M.J."/>
            <person name="Xia R."/>
            <person name="Zhu S."/>
            <person name="Xu C."/>
            <person name="Xu H."/>
            <person name="Xu X."/>
            <person name="Cox K."/>
            <person name="Korf I."/>
            <person name="Meyers B.C."/>
            <person name="Michelmore R.W."/>
        </authorList>
    </citation>
    <scope>NUCLEOTIDE SEQUENCE [LARGE SCALE GENOMIC DNA]</scope>
    <source>
        <strain evidence="16">cv. Salinas</strain>
        <tissue evidence="15">Seedlings</tissue>
    </source>
</reference>
<keyword evidence="9 11" id="KW-0472">Membrane</keyword>
<proteinExistence type="inferred from homology"/>
<dbReference type="PANTHER" id="PTHR48063:SF106">
    <property type="entry name" value="LEUCINE-RICH REPEAT DOMAIN, L DOMAIN-LIKE PROTEIN-RELATED"/>
    <property type="match status" value="1"/>
</dbReference>
<dbReference type="InterPro" id="IPR003591">
    <property type="entry name" value="Leu-rich_rpt_typical-subtyp"/>
</dbReference>
<dbReference type="GO" id="GO:0005886">
    <property type="term" value="C:plasma membrane"/>
    <property type="evidence" value="ECO:0007669"/>
    <property type="project" value="UniProtKB-SubCell"/>
</dbReference>
<comment type="similarity">
    <text evidence="2">Belongs to the RLP family.</text>
</comment>
<keyword evidence="7" id="KW-0677">Repeat</keyword>
<evidence type="ECO:0000256" key="2">
    <source>
        <dbReference type="ARBA" id="ARBA00009592"/>
    </source>
</evidence>
<name>A0A9R1ULI4_LACSA</name>
<feature type="transmembrane region" description="Helical" evidence="11">
    <location>
        <begin position="1011"/>
        <end position="1034"/>
    </location>
</feature>
<organism evidence="15 16">
    <name type="scientific">Lactuca sativa</name>
    <name type="common">Garden lettuce</name>
    <dbReference type="NCBI Taxonomy" id="4236"/>
    <lineage>
        <taxon>Eukaryota</taxon>
        <taxon>Viridiplantae</taxon>
        <taxon>Streptophyta</taxon>
        <taxon>Embryophyta</taxon>
        <taxon>Tracheophyta</taxon>
        <taxon>Spermatophyta</taxon>
        <taxon>Magnoliopsida</taxon>
        <taxon>eudicotyledons</taxon>
        <taxon>Gunneridae</taxon>
        <taxon>Pentapetalae</taxon>
        <taxon>asterids</taxon>
        <taxon>campanulids</taxon>
        <taxon>Asterales</taxon>
        <taxon>Asteraceae</taxon>
        <taxon>Cichorioideae</taxon>
        <taxon>Cichorieae</taxon>
        <taxon>Lactucinae</taxon>
        <taxon>Lactuca</taxon>
    </lineage>
</organism>
<dbReference type="SMART" id="SM00369">
    <property type="entry name" value="LRR_TYP"/>
    <property type="match status" value="12"/>
</dbReference>
<comment type="caution">
    <text evidence="15">The sequence shown here is derived from an EMBL/GenBank/DDBJ whole genome shotgun (WGS) entry which is preliminary data.</text>
</comment>
<keyword evidence="5 11" id="KW-0812">Transmembrane</keyword>
<sequence length="1076" mass="118914">MGNLRGLGLHLIFICAFLFAGATYTTCLGDGNASVICSEKERLALLKFKESVEDPCGMLSSWVGHDCCLWKGIHCDGVTGKVESLQLRESPGSEEGYAEACYLGGNEVDSSLSELRHLKHLDLSGTDFRGSRIPEFIGSLKQLSYLNLSYAGFQGIIPPHIGNISNLKVLDLSSVQLLGAQNMDMLFYRLPSLKELSLSYCGLSNGDLGPFLNSSRILPNIRHLDLGGNSFEGPLPGFFKNMSSLTFLDLSMFDLSLGSNFAKLLYMIPSLSELHLSGCGLDKTHLSSPRLNISTFSNIQHLGLSQNSIEGVFPSVFTNMSSLRVLDLSWNMLNSSVPIMPNLIDLDLSGNNYKQIEDVGIWRQCHLKRLHASNNHFEIEMIESQNNISQCSHYALEWLVLSECSNGTVPDAIGRLANLRVIFLQNSRLTGRIPESLGRLRYLQSLDLSNNQLTGPIPTFLGKLSKLDLSFNQLKGSIPESLGNVAALKHLDLSSNRLTGPIPASIGRLVSLQSLSLGSNLLNGTIPVQTGQLAKLLSLDFSNNSLEGVVSEAHFANLSMLKYFDTSSNPKLTFNVSRDWIPPFQLVSLDLSSCNIANGFPQWLRNQRNLRELDLSKATISGQLPRWLRKMPIIPSLDLSHNNLSGPLTNLPNGETHNKFQLFPLLFLGNNFFNESIPRSLCRRTDLIFLDLSRNTLTGKILNCLENLKSLEVLILSSNQLSDVIPSFVALNSLVWLKLNDNNFIGELPRELGNLQYLNILDVGENKLSGTIPEWVGENLTNLAVLRFHKNNFTGRIPKSLCKASNLQILDVAHNSLKGPIPPCLGELIAMVDNSGSGLVFDFLNGNVDQVMKGVYLEYTTTLRMVFNMDLSSNQLVGEIPVELTALSMLVGLNLSNNHLKGYIPDNIGSMMKLESLDLSGNEFTGAIPPSMADLTFLSRLNLSHNNLSGRIPTGRQLQTLTDPSIYEGNKDLCGPPLPNSCTIPGEHPTTTTTTTTKKKLEAADEKTKVWLFYADIICGFATGFWGIIGVLLFKKQWRWNLFMFAQKMMEMIKCQYFINLTGFGVFIPDHIVRLV</sequence>
<comment type="subcellular location">
    <subcellularLocation>
        <location evidence="1">Cell membrane</location>
        <topology evidence="1">Single-pass type I membrane protein</topology>
    </subcellularLocation>
</comment>
<feature type="domain" description="Leucine-rich repeat-containing N-terminal plant-type" evidence="13">
    <location>
        <begin position="40"/>
        <end position="76"/>
    </location>
</feature>
<evidence type="ECO:0000256" key="4">
    <source>
        <dbReference type="ARBA" id="ARBA00022614"/>
    </source>
</evidence>